<dbReference type="PATRIC" id="fig|48936.3.peg.2971"/>
<protein>
    <submittedName>
        <fullName evidence="1">Uncharacterized protein</fullName>
    </submittedName>
</protein>
<keyword evidence="2" id="KW-1185">Reference proteome</keyword>
<reference evidence="1 2" key="1">
    <citation type="submission" date="2014-10" db="EMBL/GenBank/DDBJ databases">
        <title>Draft genome sequence of Novosphingobium subterraneum DSM 12447.</title>
        <authorList>
            <person name="Gan H.M."/>
            <person name="Gan H.Y."/>
            <person name="Savka M.A."/>
        </authorList>
    </citation>
    <scope>NUCLEOTIDE SEQUENCE [LARGE SCALE GENOMIC DNA]</scope>
    <source>
        <strain evidence="1 2">DSM 12447</strain>
    </source>
</reference>
<dbReference type="RefSeq" id="WP_039335686.1">
    <property type="nucleotide sequence ID" value="NZ_JRVC01000014.1"/>
</dbReference>
<dbReference type="EMBL" id="JRVC01000014">
    <property type="protein sequence ID" value="KHS45030.1"/>
    <property type="molecule type" value="Genomic_DNA"/>
</dbReference>
<dbReference type="STRING" id="48936.NJ75_02956"/>
<evidence type="ECO:0000313" key="2">
    <source>
        <dbReference type="Proteomes" id="UP000031338"/>
    </source>
</evidence>
<name>A0A0B9A6W6_9SPHN</name>
<organism evidence="1 2">
    <name type="scientific">Novosphingobium subterraneum</name>
    <dbReference type="NCBI Taxonomy" id="48936"/>
    <lineage>
        <taxon>Bacteria</taxon>
        <taxon>Pseudomonadati</taxon>
        <taxon>Pseudomonadota</taxon>
        <taxon>Alphaproteobacteria</taxon>
        <taxon>Sphingomonadales</taxon>
        <taxon>Sphingomonadaceae</taxon>
        <taxon>Novosphingobium</taxon>
    </lineage>
</organism>
<dbReference type="Proteomes" id="UP000031338">
    <property type="component" value="Unassembled WGS sequence"/>
</dbReference>
<sequence length="59" mass="6296">MKFDTAPMAVMEFAAAAEGYSQEASEAVAEREFTAGEFAPGGGWEVLIARKPLEKQMAA</sequence>
<gene>
    <name evidence="1" type="ORF">NJ75_02956</name>
</gene>
<dbReference type="AlphaFoldDB" id="A0A0B9A6W6"/>
<proteinExistence type="predicted"/>
<comment type="caution">
    <text evidence="1">The sequence shown here is derived from an EMBL/GenBank/DDBJ whole genome shotgun (WGS) entry which is preliminary data.</text>
</comment>
<evidence type="ECO:0000313" key="1">
    <source>
        <dbReference type="EMBL" id="KHS45030.1"/>
    </source>
</evidence>
<accession>A0A0B9A6W6</accession>